<dbReference type="Gene3D" id="3.40.50.2000">
    <property type="entry name" value="Glycogen Phosphorylase B"/>
    <property type="match status" value="2"/>
</dbReference>
<dbReference type="Proteomes" id="UP000887043">
    <property type="component" value="Unassembled WGS sequence"/>
</dbReference>
<sequence length="382" mass="43596">MEKYKVCFVAGSRADYGIVRRYIALLNLDENIDFAILATGALLSEKYGHAEDLIIQDGFKIDYAYQVHLRNEKLSDTTHVMADVLEAFGDYFQNHQYDLVIILGDRYEIFSVAIAAAMHHQSILHIHGGEVTLANYDEFIRHSITKMSRYHFTSTEEYRKRVIQLGESPSTVFNLGALGAENCLFIDEANIPDIIKKIEPKTCFTVLFHPETLNEQSPWKQVQQVLSAVESYIDRYDFYFIGSNADTGSDQIRQEIKTFCKAHKKAMYVENLHPDAYHELVKKSLALVGNSSSGIIEVPSLGSYTINIGNRQTGRVKGNSIIDVACQTSLIKEALMFVIQHKNKQIDTPYYRSNSAELYYKTTKKILAHVRNLNYKDFYDIP</sequence>
<dbReference type="NCBIfam" id="TIGR03568">
    <property type="entry name" value="NeuC_NnaA"/>
    <property type="match status" value="1"/>
</dbReference>
<evidence type="ECO:0000313" key="3">
    <source>
        <dbReference type="EMBL" id="OYP56960.1"/>
    </source>
</evidence>
<dbReference type="InterPro" id="IPR020004">
    <property type="entry name" value="UDP-GlcNAc_Epase"/>
</dbReference>
<gene>
    <name evidence="3" type="primary">neuC</name>
    <name evidence="3" type="ORF">CIK91_01775</name>
    <name evidence="2" type="ORF">PRRU23_11450</name>
</gene>
<dbReference type="GO" id="GO:0004553">
    <property type="term" value="F:hydrolase activity, hydrolyzing O-glycosyl compounds"/>
    <property type="evidence" value="ECO:0007669"/>
    <property type="project" value="InterPro"/>
</dbReference>
<dbReference type="GO" id="GO:0006047">
    <property type="term" value="P:UDP-N-acetylglucosamine metabolic process"/>
    <property type="evidence" value="ECO:0007669"/>
    <property type="project" value="InterPro"/>
</dbReference>
<organism evidence="2 5">
    <name type="scientific">Segatella bryantii</name>
    <name type="common">Prevotella bryantii</name>
    <dbReference type="NCBI Taxonomy" id="77095"/>
    <lineage>
        <taxon>Bacteria</taxon>
        <taxon>Pseudomonadati</taxon>
        <taxon>Bacteroidota</taxon>
        <taxon>Bacteroidia</taxon>
        <taxon>Bacteroidales</taxon>
        <taxon>Prevotellaceae</taxon>
        <taxon>Segatella</taxon>
    </lineage>
</organism>
<name>A0AA37MDH3_SEGBR</name>
<dbReference type="PANTHER" id="PTHR43174">
    <property type="entry name" value="UDP-N-ACETYLGLUCOSAMINE 2-EPIMERASE"/>
    <property type="match status" value="1"/>
</dbReference>
<dbReference type="RefSeq" id="WP_006283474.1">
    <property type="nucleotide sequence ID" value="NZ_BPTR01000001.1"/>
</dbReference>
<evidence type="ECO:0000313" key="2">
    <source>
        <dbReference type="EMBL" id="GJG27445.1"/>
    </source>
</evidence>
<reference evidence="2" key="2">
    <citation type="submission" date="2021-08" db="EMBL/GenBank/DDBJ databases">
        <title>Prevotella lacticifex sp. nov., isolated from rumen of cow.</title>
        <authorList>
            <person name="Shinkai T."/>
            <person name="Ikeyama N."/>
            <person name="Kumagai M."/>
            <person name="Ohmori H."/>
            <person name="Sakamoto M."/>
            <person name="Ohkuma M."/>
            <person name="Mitsumori M."/>
        </authorList>
    </citation>
    <scope>NUCLEOTIDE SEQUENCE</scope>
    <source>
        <strain evidence="2">DSM 11371</strain>
    </source>
</reference>
<reference evidence="3 4" key="1">
    <citation type="submission" date="2017-08" db="EMBL/GenBank/DDBJ databases">
        <title>Comparative genomics of non-oral Prevotella species.</title>
        <authorList>
            <person name="Accetto T."/>
            <person name="Nograsek B."/>
            <person name="Avgustin G."/>
        </authorList>
    </citation>
    <scope>NUCLEOTIDE SEQUENCE [LARGE SCALE GENOMIC DNA]</scope>
    <source>
        <strain evidence="3 4">TC1-1</strain>
    </source>
</reference>
<dbReference type="EMBL" id="NPJF01000015">
    <property type="protein sequence ID" value="OYP56960.1"/>
    <property type="molecule type" value="Genomic_DNA"/>
</dbReference>
<dbReference type="EMBL" id="BPTR01000001">
    <property type="protein sequence ID" value="GJG27445.1"/>
    <property type="molecule type" value="Genomic_DNA"/>
</dbReference>
<dbReference type="PANTHER" id="PTHR43174:SF3">
    <property type="entry name" value="UDP-N-ACETYLGLUCOSAMINE 2-EPIMERASE"/>
    <property type="match status" value="1"/>
</dbReference>
<comment type="caution">
    <text evidence="2">The sequence shown here is derived from an EMBL/GenBank/DDBJ whole genome shotgun (WGS) entry which is preliminary data.</text>
</comment>
<evidence type="ECO:0000313" key="4">
    <source>
        <dbReference type="Proteomes" id="UP000216189"/>
    </source>
</evidence>
<evidence type="ECO:0000259" key="1">
    <source>
        <dbReference type="Pfam" id="PF02350"/>
    </source>
</evidence>
<dbReference type="AlphaFoldDB" id="A0AA37MDH3"/>
<dbReference type="SUPFAM" id="SSF53756">
    <property type="entry name" value="UDP-Glycosyltransferase/glycogen phosphorylase"/>
    <property type="match status" value="1"/>
</dbReference>
<dbReference type="Pfam" id="PF02350">
    <property type="entry name" value="Epimerase_2"/>
    <property type="match status" value="1"/>
</dbReference>
<dbReference type="InterPro" id="IPR003331">
    <property type="entry name" value="UDP_GlcNAc_Epimerase_2_dom"/>
</dbReference>
<proteinExistence type="predicted"/>
<accession>A0AA37MDH3</accession>
<protein>
    <submittedName>
        <fullName evidence="2">UDP-N-acetyl glucosamine 2-epimerase</fullName>
    </submittedName>
    <submittedName>
        <fullName evidence="3">UDP-N-acetylglucosamine 2-epimerase (Hydrolyzing)</fullName>
    </submittedName>
</protein>
<dbReference type="Proteomes" id="UP000216189">
    <property type="component" value="Unassembled WGS sequence"/>
</dbReference>
<keyword evidence="4" id="KW-1185">Reference proteome</keyword>
<feature type="domain" description="UDP-N-acetylglucosamine 2-epimerase" evidence="1">
    <location>
        <begin position="29"/>
        <end position="357"/>
    </location>
</feature>
<evidence type="ECO:0000313" key="5">
    <source>
        <dbReference type="Proteomes" id="UP000887043"/>
    </source>
</evidence>
<dbReference type="InterPro" id="IPR029767">
    <property type="entry name" value="WecB-like"/>
</dbReference>